<dbReference type="RefSeq" id="WP_008871261.1">
    <property type="nucleotide sequence ID" value="NZ_ACJN02000003.1"/>
</dbReference>
<dbReference type="Gene3D" id="3.40.50.150">
    <property type="entry name" value="Vaccinia Virus protein VP39"/>
    <property type="match status" value="1"/>
</dbReference>
<dbReference type="eggNOG" id="COG2519">
    <property type="taxonomic scope" value="Bacteria"/>
</dbReference>
<keyword evidence="2 5" id="KW-0808">Transferase</keyword>
<evidence type="ECO:0000256" key="6">
    <source>
        <dbReference type="PIRSR" id="PIRSR017269-1"/>
    </source>
</evidence>
<dbReference type="Proteomes" id="UP000005496">
    <property type="component" value="Unassembled WGS sequence"/>
</dbReference>
<dbReference type="OrthoDB" id="9781391at2"/>
<dbReference type="PANTHER" id="PTHR12133:SF1">
    <property type="entry name" value="TRNA (ADENINE(58)-N(1))-METHYLTRANSFERASE, MITOCHONDRIAL"/>
    <property type="match status" value="1"/>
</dbReference>
<evidence type="ECO:0000256" key="2">
    <source>
        <dbReference type="ARBA" id="ARBA00022679"/>
    </source>
</evidence>
<dbReference type="GO" id="GO:0030488">
    <property type="term" value="P:tRNA methylation"/>
    <property type="evidence" value="ECO:0007669"/>
    <property type="project" value="InterPro"/>
</dbReference>
<organism evidence="8 9">
    <name type="scientific">Desulfonatronospira thiodismutans ASO3-1</name>
    <dbReference type="NCBI Taxonomy" id="555779"/>
    <lineage>
        <taxon>Bacteria</taxon>
        <taxon>Pseudomonadati</taxon>
        <taxon>Thermodesulfobacteriota</taxon>
        <taxon>Desulfovibrionia</taxon>
        <taxon>Desulfovibrionales</taxon>
        <taxon>Desulfonatronovibrionaceae</taxon>
        <taxon>Desulfonatronospira</taxon>
    </lineage>
</organism>
<comment type="subunit">
    <text evidence="5">Homotetramer composed of a dimer of dimers.</text>
</comment>
<dbReference type="GO" id="GO:0160107">
    <property type="term" value="F:tRNA (adenine(58)-N1)-methyltransferase activity"/>
    <property type="evidence" value="ECO:0007669"/>
    <property type="project" value="UniProtKB-EC"/>
</dbReference>
<comment type="similarity">
    <text evidence="5">Belongs to the class I-like SAM-binding methyltransferase superfamily. TRM61 family.</text>
</comment>
<comment type="catalytic activity">
    <reaction evidence="5">
        <text>adenosine(58) in tRNA + S-adenosyl-L-methionine = N(1)-methyladenosine(58) in tRNA + S-adenosyl-L-homocysteine + H(+)</text>
        <dbReference type="Rhea" id="RHEA:43152"/>
        <dbReference type="Rhea" id="RHEA-COMP:10365"/>
        <dbReference type="Rhea" id="RHEA-COMP:10366"/>
        <dbReference type="ChEBI" id="CHEBI:15378"/>
        <dbReference type="ChEBI" id="CHEBI:57856"/>
        <dbReference type="ChEBI" id="CHEBI:59789"/>
        <dbReference type="ChEBI" id="CHEBI:74411"/>
        <dbReference type="ChEBI" id="CHEBI:74491"/>
        <dbReference type="EC" id="2.1.1.220"/>
    </reaction>
</comment>
<evidence type="ECO:0000313" key="8">
    <source>
        <dbReference type="EMBL" id="EFI33912.1"/>
    </source>
</evidence>
<accession>D6ST96</accession>
<comment type="function">
    <text evidence="5">Catalyzes the S-adenosyl-L-methionine-dependent formation of N(1)-methyladenine at position 58 (m1A58) in tRNA.</text>
</comment>
<dbReference type="PIRSF" id="PIRSF017269">
    <property type="entry name" value="GCD14"/>
    <property type="match status" value="1"/>
</dbReference>
<dbReference type="EC" id="2.1.1.220" evidence="5"/>
<keyword evidence="1 5" id="KW-0489">Methyltransferase</keyword>
<feature type="binding site" evidence="6">
    <location>
        <position position="154"/>
    </location>
    <ligand>
        <name>S-adenosyl-L-methionine</name>
        <dbReference type="ChEBI" id="CHEBI:59789"/>
    </ligand>
</feature>
<feature type="domain" description="tRNA (adenine(58)-N(1))-methyltransferase catalytic subunit TRM61 C-terminal" evidence="7">
    <location>
        <begin position="68"/>
        <end position="227"/>
    </location>
</feature>
<keyword evidence="3 5" id="KW-0949">S-adenosyl-L-methionine</keyword>
<evidence type="ECO:0000259" key="7">
    <source>
        <dbReference type="Pfam" id="PF08704"/>
    </source>
</evidence>
<dbReference type="PANTHER" id="PTHR12133">
    <property type="entry name" value="TRNA (ADENINE(58)-N(1))-METHYLTRANSFERASE"/>
    <property type="match status" value="1"/>
</dbReference>
<dbReference type="InterPro" id="IPR029063">
    <property type="entry name" value="SAM-dependent_MTases_sf"/>
</dbReference>
<evidence type="ECO:0000256" key="1">
    <source>
        <dbReference type="ARBA" id="ARBA00022603"/>
    </source>
</evidence>
<proteinExistence type="inferred from homology"/>
<evidence type="ECO:0000313" key="9">
    <source>
        <dbReference type="Proteomes" id="UP000005496"/>
    </source>
</evidence>
<dbReference type="InterPro" id="IPR014816">
    <property type="entry name" value="tRNA_MeTrfase_Gcd14"/>
</dbReference>
<feature type="binding site" evidence="6">
    <location>
        <position position="126"/>
    </location>
    <ligand>
        <name>S-adenosyl-L-methionine</name>
        <dbReference type="ChEBI" id="CHEBI:59789"/>
    </ligand>
</feature>
<sequence>MIEPGQLVMLVSPKGKRYFRVLQTEDVLNTNDGQLQMQNVVHQGYGAVVHTHLGRAYTVLKPTLYDLIKSVKRRTQIIYPKDIGYIIIKLGIGPGCRVIEAGCGSGALTTALAWFVGDAGRVYSFERRQEFASLCRENLEKIGLESRVQIADGDIEQGFGIEKADALFLDVRTPWEYLEHIPGALIPGAPVGFLLPTVNQVSSLLSAMQDGSFSSVEVLEILVRRYKPVPERLRPEDRMVAHTGYLIFARLGAPGQDDTEPGEFTFHQEKEIC</sequence>
<comment type="caution">
    <text evidence="8">The sequence shown here is derived from an EMBL/GenBank/DDBJ whole genome shotgun (WGS) entry which is preliminary data.</text>
</comment>
<reference evidence="8" key="1">
    <citation type="submission" date="2010-05" db="EMBL/GenBank/DDBJ databases">
        <title>The draft genome of Desulfonatronospira thiodismutans ASO3-1.</title>
        <authorList>
            <consortium name="US DOE Joint Genome Institute (JGI-PGF)"/>
            <person name="Lucas S."/>
            <person name="Copeland A."/>
            <person name="Lapidus A."/>
            <person name="Cheng J.-F."/>
            <person name="Bruce D."/>
            <person name="Goodwin L."/>
            <person name="Pitluck S."/>
            <person name="Chertkov O."/>
            <person name="Brettin T."/>
            <person name="Detter J.C."/>
            <person name="Han C."/>
            <person name="Land M.L."/>
            <person name="Hauser L."/>
            <person name="Kyrpides N."/>
            <person name="Mikhailova N."/>
            <person name="Muyzer G."/>
            <person name="Woyke T."/>
        </authorList>
    </citation>
    <scope>NUCLEOTIDE SEQUENCE [LARGE SCALE GENOMIC DNA]</scope>
    <source>
        <strain evidence="8">ASO3-1</strain>
    </source>
</reference>
<protein>
    <recommendedName>
        <fullName evidence="5">tRNA (adenine(58)-N(1))-methyltransferase TrmI</fullName>
        <ecNumber evidence="5">2.1.1.220</ecNumber>
    </recommendedName>
</protein>
<evidence type="ECO:0000256" key="4">
    <source>
        <dbReference type="ARBA" id="ARBA00022694"/>
    </source>
</evidence>
<feature type="binding site" evidence="6">
    <location>
        <position position="170"/>
    </location>
    <ligand>
        <name>S-adenosyl-L-methionine</name>
        <dbReference type="ChEBI" id="CHEBI:59789"/>
    </ligand>
</feature>
<evidence type="ECO:0000256" key="5">
    <source>
        <dbReference type="PIRNR" id="PIRNR017269"/>
    </source>
</evidence>
<dbReference type="InterPro" id="IPR049470">
    <property type="entry name" value="TRM61_C"/>
</dbReference>
<dbReference type="PROSITE" id="PS51620">
    <property type="entry name" value="SAM_TRM61"/>
    <property type="match status" value="1"/>
</dbReference>
<dbReference type="Gene3D" id="3.10.330.20">
    <property type="match status" value="1"/>
</dbReference>
<keyword evidence="4 5" id="KW-0819">tRNA processing</keyword>
<dbReference type="GO" id="GO:0031515">
    <property type="term" value="C:tRNA (m1A) methyltransferase complex"/>
    <property type="evidence" value="ECO:0007669"/>
    <property type="project" value="UniProtKB-UniRule"/>
</dbReference>
<evidence type="ECO:0000256" key="3">
    <source>
        <dbReference type="ARBA" id="ARBA00022691"/>
    </source>
</evidence>
<name>D6ST96_9BACT</name>
<dbReference type="EMBL" id="ACJN02000003">
    <property type="protein sequence ID" value="EFI33912.1"/>
    <property type="molecule type" value="Genomic_DNA"/>
</dbReference>
<dbReference type="CDD" id="cd02440">
    <property type="entry name" value="AdoMet_MTases"/>
    <property type="match status" value="1"/>
</dbReference>
<feature type="binding site" evidence="6">
    <location>
        <begin position="105"/>
        <end position="108"/>
    </location>
    <ligand>
        <name>S-adenosyl-L-methionine</name>
        <dbReference type="ChEBI" id="CHEBI:59789"/>
    </ligand>
</feature>
<dbReference type="AlphaFoldDB" id="D6ST96"/>
<dbReference type="SUPFAM" id="SSF53335">
    <property type="entry name" value="S-adenosyl-L-methionine-dependent methyltransferases"/>
    <property type="match status" value="1"/>
</dbReference>
<dbReference type="Pfam" id="PF08704">
    <property type="entry name" value="GCD14"/>
    <property type="match status" value="1"/>
</dbReference>
<gene>
    <name evidence="8" type="ORF">Dthio_PD1251</name>
</gene>
<keyword evidence="9" id="KW-1185">Reference proteome</keyword>